<evidence type="ECO:0000256" key="6">
    <source>
        <dbReference type="RuleBase" id="RU365005"/>
    </source>
</evidence>
<dbReference type="GO" id="GO:0042956">
    <property type="term" value="P:maltodextrin transmembrane transport"/>
    <property type="evidence" value="ECO:0007669"/>
    <property type="project" value="TreeGrafter"/>
</dbReference>
<feature type="compositionally biased region" description="Low complexity" evidence="7">
    <location>
        <begin position="28"/>
        <end position="53"/>
    </location>
</feature>
<feature type="signal peptide" evidence="6">
    <location>
        <begin position="1"/>
        <end position="23"/>
    </location>
</feature>
<dbReference type="Gene3D" id="3.40.190.10">
    <property type="entry name" value="Periplasmic binding protein-like II"/>
    <property type="match status" value="2"/>
</dbReference>
<gene>
    <name evidence="8" type="ordered locus">Clole_0690</name>
</gene>
<dbReference type="GO" id="GO:0015144">
    <property type="term" value="F:carbohydrate transmembrane transporter activity"/>
    <property type="evidence" value="ECO:0007669"/>
    <property type="project" value="InterPro"/>
</dbReference>
<dbReference type="AlphaFoldDB" id="F2JNS5"/>
<evidence type="ECO:0000256" key="5">
    <source>
        <dbReference type="ARBA" id="ARBA00030303"/>
    </source>
</evidence>
<dbReference type="InterPro" id="IPR006061">
    <property type="entry name" value="SBP_1_CS"/>
</dbReference>
<keyword evidence="6" id="KW-0472">Membrane</keyword>
<organism evidence="8 9">
    <name type="scientific">Cellulosilyticum lentocellum (strain ATCC 49066 / DSM 5427 / NCIMB 11756 / RHM5)</name>
    <name type="common">Clostridium lentocellum</name>
    <dbReference type="NCBI Taxonomy" id="642492"/>
    <lineage>
        <taxon>Bacteria</taxon>
        <taxon>Bacillati</taxon>
        <taxon>Bacillota</taxon>
        <taxon>Clostridia</taxon>
        <taxon>Lachnospirales</taxon>
        <taxon>Cellulosilyticaceae</taxon>
        <taxon>Cellulosilyticum</taxon>
    </lineage>
</organism>
<dbReference type="InterPro" id="IPR006059">
    <property type="entry name" value="SBP"/>
</dbReference>
<dbReference type="Proteomes" id="UP000008467">
    <property type="component" value="Chromosome"/>
</dbReference>
<evidence type="ECO:0000313" key="9">
    <source>
        <dbReference type="Proteomes" id="UP000008467"/>
    </source>
</evidence>
<dbReference type="InterPro" id="IPR006060">
    <property type="entry name" value="Maltose/Cyclodextrin-bd"/>
</dbReference>
<dbReference type="GO" id="GO:0015768">
    <property type="term" value="P:maltose transport"/>
    <property type="evidence" value="ECO:0007669"/>
    <property type="project" value="TreeGrafter"/>
</dbReference>
<evidence type="ECO:0000256" key="4">
    <source>
        <dbReference type="ARBA" id="ARBA00022729"/>
    </source>
</evidence>
<keyword evidence="3 6" id="KW-0762">Sugar transport</keyword>
<proteinExistence type="inferred from homology"/>
<dbReference type="KEGG" id="cle:Clole_0690"/>
<evidence type="ECO:0000256" key="1">
    <source>
        <dbReference type="ARBA" id="ARBA00008520"/>
    </source>
</evidence>
<feature type="region of interest" description="Disordered" evidence="7">
    <location>
        <begin position="25"/>
        <end position="54"/>
    </location>
</feature>
<evidence type="ECO:0000256" key="2">
    <source>
        <dbReference type="ARBA" id="ARBA00022448"/>
    </source>
</evidence>
<comment type="similarity">
    <text evidence="1 6">Belongs to the bacterial solute-binding protein 1 family.</text>
</comment>
<keyword evidence="2 6" id="KW-0813">Transport</keyword>
<dbReference type="Pfam" id="PF13416">
    <property type="entry name" value="SBP_bac_8"/>
    <property type="match status" value="1"/>
</dbReference>
<sequence>MKLKKIALAAAVCVASTMGVGCSSNGGSEAAASPAASEAPAASTEASTPAVSTDPVTLTVWESTAGPDEFIKQAGAAFTEKYPNITVEYVNVELGDTTTQIALDGPAGVGPDVFAAPHDKLGELVAGGHVLPTENAEEVTKTALAASTSALTYDGTMYGYPVSAETYALFYNKDLIAEEEVPTTWEDLKAFSEKFNAEHNNQYGFMMDVQNGYYTIIFTTSQDNRMFGPDGTDTTNSNINSAASVEGMKFFQSLRSALDVPSADLTTAACDSAFSSGNVALYITGLWNVATFEGVGLNFGVSALPSLPGNDTPSASFSGTRAMFVSAYSEHPVEANLFSQFLMSEEMQKLRFDLTGALPAINVEVDSPYIDGFLKQLDYAFPMPSIPQMNAFWDAMKAASANIWDGADVQTELDACNATILAQ</sequence>
<dbReference type="PROSITE" id="PS01037">
    <property type="entry name" value="SBP_BACTERIAL_1"/>
    <property type="match status" value="1"/>
</dbReference>
<feature type="chain" id="PRO_5039750516" description="Maltodextrin-binding protein" evidence="6">
    <location>
        <begin position="24"/>
        <end position="423"/>
    </location>
</feature>
<name>F2JNS5_CELLD</name>
<dbReference type="PROSITE" id="PS51257">
    <property type="entry name" value="PROKAR_LIPOPROTEIN"/>
    <property type="match status" value="1"/>
</dbReference>
<dbReference type="EMBL" id="CP002582">
    <property type="protein sequence ID" value="ADZ82423.1"/>
    <property type="molecule type" value="Genomic_DNA"/>
</dbReference>
<keyword evidence="6" id="KW-1003">Cell membrane</keyword>
<dbReference type="SUPFAM" id="SSF53850">
    <property type="entry name" value="Periplasmic binding protein-like II"/>
    <property type="match status" value="1"/>
</dbReference>
<dbReference type="HOGENOM" id="CLU_031285_17_2_9"/>
<reference evidence="8 9" key="1">
    <citation type="journal article" date="2011" name="J. Bacteriol.">
        <title>Complete genome sequence of the cellulose-degrading bacterium Cellulosilyticum lentocellum.</title>
        <authorList>
            <consortium name="US DOE Joint Genome Institute"/>
            <person name="Miller D.A."/>
            <person name="Suen G."/>
            <person name="Bruce D."/>
            <person name="Copeland A."/>
            <person name="Cheng J.F."/>
            <person name="Detter C."/>
            <person name="Goodwin L.A."/>
            <person name="Han C.S."/>
            <person name="Hauser L.J."/>
            <person name="Land M.L."/>
            <person name="Lapidus A."/>
            <person name="Lucas S."/>
            <person name="Meincke L."/>
            <person name="Pitluck S."/>
            <person name="Tapia R."/>
            <person name="Teshima H."/>
            <person name="Woyke T."/>
            <person name="Fox B.G."/>
            <person name="Angert E.R."/>
            <person name="Currie C.R."/>
        </authorList>
    </citation>
    <scope>NUCLEOTIDE SEQUENCE [LARGE SCALE GENOMIC DNA]</scope>
    <source>
        <strain evidence="9">ATCC 49066 / DSM 5427 / NCIMB 11756 / RHM5</strain>
    </source>
</reference>
<evidence type="ECO:0000313" key="8">
    <source>
        <dbReference type="EMBL" id="ADZ82423.1"/>
    </source>
</evidence>
<accession>F2JNS5</accession>
<dbReference type="PRINTS" id="PR00181">
    <property type="entry name" value="MALTOSEBP"/>
</dbReference>
<dbReference type="PANTHER" id="PTHR30061">
    <property type="entry name" value="MALTOSE-BINDING PERIPLASMIC PROTEIN"/>
    <property type="match status" value="1"/>
</dbReference>
<dbReference type="RefSeq" id="WP_013655724.1">
    <property type="nucleotide sequence ID" value="NC_015275.1"/>
</dbReference>
<dbReference type="eggNOG" id="COG2182">
    <property type="taxonomic scope" value="Bacteria"/>
</dbReference>
<dbReference type="GO" id="GO:1901982">
    <property type="term" value="F:maltose binding"/>
    <property type="evidence" value="ECO:0007669"/>
    <property type="project" value="TreeGrafter"/>
</dbReference>
<dbReference type="GO" id="GO:0055052">
    <property type="term" value="C:ATP-binding cassette (ABC) transporter complex, substrate-binding subunit-containing"/>
    <property type="evidence" value="ECO:0007669"/>
    <property type="project" value="TreeGrafter"/>
</dbReference>
<protein>
    <recommendedName>
        <fullName evidence="5 6">Maltodextrin-binding protein</fullName>
    </recommendedName>
</protein>
<keyword evidence="4 6" id="KW-0732">Signal</keyword>
<keyword evidence="9" id="KW-1185">Reference proteome</keyword>
<evidence type="ECO:0000256" key="7">
    <source>
        <dbReference type="SAM" id="MobiDB-lite"/>
    </source>
</evidence>
<dbReference type="CDD" id="cd13586">
    <property type="entry name" value="PBP2_Maltose_binding_like"/>
    <property type="match status" value="1"/>
</dbReference>
<dbReference type="PANTHER" id="PTHR30061:SF50">
    <property type="entry name" value="MALTOSE_MALTODEXTRIN-BINDING PERIPLASMIC PROTEIN"/>
    <property type="match status" value="1"/>
</dbReference>
<comment type="subcellular location">
    <subcellularLocation>
        <location evidence="6">Cell membrane</location>
        <topology evidence="6">Lipid-anchor</topology>
    </subcellularLocation>
</comment>
<keyword evidence="6" id="KW-0449">Lipoprotein</keyword>
<dbReference type="STRING" id="642492.Clole_0690"/>
<evidence type="ECO:0000256" key="3">
    <source>
        <dbReference type="ARBA" id="ARBA00022597"/>
    </source>
</evidence>